<evidence type="ECO:0000313" key="1">
    <source>
        <dbReference type="EMBL" id="MDY5132580.1"/>
    </source>
</evidence>
<dbReference type="EMBL" id="JAWNGA010000002">
    <property type="protein sequence ID" value="MDY5132580.1"/>
    <property type="molecule type" value="Genomic_DNA"/>
</dbReference>
<accession>A0ABU5G7E4</accession>
<organism evidence="1 2">
    <name type="scientific">Actinotignum urinale</name>
    <dbReference type="NCBI Taxonomy" id="190146"/>
    <lineage>
        <taxon>Bacteria</taxon>
        <taxon>Bacillati</taxon>
        <taxon>Actinomycetota</taxon>
        <taxon>Actinomycetes</taxon>
        <taxon>Actinomycetales</taxon>
        <taxon>Actinomycetaceae</taxon>
        <taxon>Actinotignum</taxon>
    </lineage>
</organism>
<evidence type="ECO:0000313" key="2">
    <source>
        <dbReference type="Proteomes" id="UP001275049"/>
    </source>
</evidence>
<reference evidence="1 2" key="1">
    <citation type="submission" date="2023-10" db="EMBL/GenBank/DDBJ databases">
        <title>Whole Genome based description of the genera Actinobaculum and Actinotignum reveals a complex phylogenetic relationship within the species included in the genus Actinotignum.</title>
        <authorList>
            <person name="Jensen C.S."/>
            <person name="Dargis R."/>
            <person name="Kemp M."/>
            <person name="Christensen J.J."/>
        </authorList>
    </citation>
    <scope>NUCLEOTIDE SEQUENCE [LARGE SCALE GENOMIC DNA]</scope>
    <source>
        <strain evidence="1 2">SLA_B974</strain>
    </source>
</reference>
<dbReference type="RefSeq" id="WP_320754977.1">
    <property type="nucleotide sequence ID" value="NZ_JAWNGA010000002.1"/>
</dbReference>
<comment type="caution">
    <text evidence="1">The sequence shown here is derived from an EMBL/GenBank/DDBJ whole genome shotgun (WGS) entry which is preliminary data.</text>
</comment>
<keyword evidence="2" id="KW-1185">Reference proteome</keyword>
<name>A0ABU5G7E4_9ACTO</name>
<proteinExistence type="predicted"/>
<protein>
    <submittedName>
        <fullName evidence="1">Uncharacterized protein</fullName>
    </submittedName>
</protein>
<gene>
    <name evidence="1" type="ORF">R6G86_02320</name>
</gene>
<dbReference type="Proteomes" id="UP001275049">
    <property type="component" value="Unassembled WGS sequence"/>
</dbReference>
<sequence>MLRNSSEQEMSAMSAPQFTREATYRATMLAATKAAKAGILTDTDVNRIRGGLIARNLPPIGRLHTALVLDKTNAQSDI</sequence>